<dbReference type="AlphaFoldDB" id="E8U9T2"/>
<dbReference type="RefSeq" id="WP_013557326.1">
    <property type="nucleotide sequence ID" value="NC_014958.1"/>
</dbReference>
<evidence type="ECO:0000313" key="1">
    <source>
        <dbReference type="EMBL" id="ADV67821.1"/>
    </source>
</evidence>
<dbReference type="KEGG" id="dmr:Deima_2181"/>
<dbReference type="Pfam" id="PF13620">
    <property type="entry name" value="CarboxypepD_reg"/>
    <property type="match status" value="2"/>
</dbReference>
<sequence length="809" mass="82320" precursor="true">MRRALLAALLCAGPGARGQALEVRTSTPAPAQTRAVTVGYEVRNPGADAQVFEPTLVLPSGWTMLVPPTNERVEGGQVRSGMFVVVPSGSVLAGTYAGVLRVAGGLEVPFPLVVARRPALGVVVADAPRASAGDYAARFMVTNEGNVAEDVRFGALSNLGALLDVQPSTARLAPGAQVEVVVRVTLPDAVATEQHAVQLTAKGAATASASAVTTVPTRRGVSGAATLPVRVEVSGGTGGVDGRVTGAGTLPGGLKFRVQLDRRTPLVAVEGSRWVGSAGVLAVGRVPGNAVTVPGVKLTYRGDAWAVDGAVGWRAAERAGVLLGVAAQASPAPGVRLMADARWQAGALAWAADAQWARPLRGGAWQLQATASGEPSGVMNVRAAGQVHAAAVGAHAEYAASIEPGGMVWDARVDGTWTPGAWAFGVGAHAGTTRLRPWPELEVNASGAYRWAGGAALKVASVARTRFGVQPPDVEARVTLDVPGAVRVRHELLWASASGSVAYNATAQMSAWGGALGVRGGVSASPAAEPQVRVGASWAGPVTSRLTVKAAVGTERLGVAPWTLDAQGEYRFTPSSTVGLSSSFALGGEGVRLNSLRVTYRTSLSVPLPDRSAARVSGRVLDEAGAPVAGLRVVLGARSAVTDARGVYTFEGVPAGTQVIAVDLAALGVERVAFPGLGTPLVVQPGAVATRDFLVMRAATITGVVRAPDGTPVRGLLLELTDETGSVTRTFSGAQGTFAFRGLVPGPYRLRGVPESLGGGPFDVTLPSPTLEVPSGATVPVAVTVTAVERQIQLQDGGTLTPLTPPTGP</sequence>
<gene>
    <name evidence="1" type="ordered locus">Deima_2181</name>
</gene>
<reference evidence="2" key="2">
    <citation type="submission" date="2011-01" db="EMBL/GenBank/DDBJ databases">
        <title>The complete genome of Deinococcus maricopensis DSM 21211.</title>
        <authorList>
            <consortium name="US DOE Joint Genome Institute (JGI-PGF)"/>
            <person name="Lucas S."/>
            <person name="Copeland A."/>
            <person name="Lapidus A."/>
            <person name="Goodwin L."/>
            <person name="Pitluck S."/>
            <person name="Kyrpides N."/>
            <person name="Mavromatis K."/>
            <person name="Pagani I."/>
            <person name="Ivanova N."/>
            <person name="Ovchinnikova G."/>
            <person name="Zeytun A."/>
            <person name="Detter J.C."/>
            <person name="Han C."/>
            <person name="Land M."/>
            <person name="Hauser L."/>
            <person name="Markowitz V."/>
            <person name="Cheng J.-F."/>
            <person name="Hugenholtz P."/>
            <person name="Woyke T."/>
            <person name="Wu D."/>
            <person name="Pukall R."/>
            <person name="Gehrich-Schroeter G."/>
            <person name="Brambilla E."/>
            <person name="Klenk H.-P."/>
            <person name="Eisen J.A."/>
        </authorList>
    </citation>
    <scope>NUCLEOTIDE SEQUENCE [LARGE SCALE GENOMIC DNA]</scope>
    <source>
        <strain evidence="2">DSM 21211 / LMG 22137 / NRRL B-23946 / LB-34</strain>
    </source>
</reference>
<dbReference type="Proteomes" id="UP000008635">
    <property type="component" value="Chromosome"/>
</dbReference>
<evidence type="ECO:0000313" key="2">
    <source>
        <dbReference type="Proteomes" id="UP000008635"/>
    </source>
</evidence>
<organism evidence="1 2">
    <name type="scientific">Deinococcus maricopensis (strain DSM 21211 / LMG 22137 / NRRL B-23946 / LB-34)</name>
    <dbReference type="NCBI Taxonomy" id="709986"/>
    <lineage>
        <taxon>Bacteria</taxon>
        <taxon>Thermotogati</taxon>
        <taxon>Deinococcota</taxon>
        <taxon>Deinococci</taxon>
        <taxon>Deinococcales</taxon>
        <taxon>Deinococcaceae</taxon>
        <taxon>Deinococcus</taxon>
    </lineage>
</organism>
<dbReference type="GO" id="GO:0030246">
    <property type="term" value="F:carbohydrate binding"/>
    <property type="evidence" value="ECO:0007669"/>
    <property type="project" value="InterPro"/>
</dbReference>
<keyword evidence="2" id="KW-1185">Reference proteome</keyword>
<dbReference type="eggNOG" id="COG1452">
    <property type="taxonomic scope" value="Bacteria"/>
</dbReference>
<dbReference type="EMBL" id="CP002454">
    <property type="protein sequence ID" value="ADV67821.1"/>
    <property type="molecule type" value="Genomic_DNA"/>
</dbReference>
<protein>
    <submittedName>
        <fullName evidence="1">Uncharacterized protein</fullName>
    </submittedName>
</protein>
<dbReference type="HOGENOM" id="CLU_348433_0_0_0"/>
<dbReference type="InterPro" id="IPR013784">
    <property type="entry name" value="Carb-bd-like_fold"/>
</dbReference>
<dbReference type="Gene3D" id="2.60.40.1120">
    <property type="entry name" value="Carboxypeptidase-like, regulatory domain"/>
    <property type="match status" value="1"/>
</dbReference>
<dbReference type="STRING" id="709986.Deima_2181"/>
<accession>E8U9T2</accession>
<dbReference type="SUPFAM" id="SSF49452">
    <property type="entry name" value="Starch-binding domain-like"/>
    <property type="match status" value="2"/>
</dbReference>
<reference evidence="1 2" key="1">
    <citation type="journal article" date="2011" name="Stand. Genomic Sci.">
        <title>Complete genome sequence of Deinococcus maricopensis type strain (LB-34).</title>
        <authorList>
            <person name="Pukall R."/>
            <person name="Zeytun A."/>
            <person name="Lucas S."/>
            <person name="Lapidus A."/>
            <person name="Hammon N."/>
            <person name="Deshpande S."/>
            <person name="Nolan M."/>
            <person name="Cheng J.F."/>
            <person name="Pitluck S."/>
            <person name="Liolios K."/>
            <person name="Pagani I."/>
            <person name="Mikhailova N."/>
            <person name="Ivanova N."/>
            <person name="Mavromatis K."/>
            <person name="Pati A."/>
            <person name="Tapia R."/>
            <person name="Han C."/>
            <person name="Goodwin L."/>
            <person name="Chen A."/>
            <person name="Palaniappan K."/>
            <person name="Land M."/>
            <person name="Hauser L."/>
            <person name="Chang Y.J."/>
            <person name="Jeffries C.D."/>
            <person name="Brambilla E.M."/>
            <person name="Rohde M."/>
            <person name="Goker M."/>
            <person name="Detter J.C."/>
            <person name="Woyke T."/>
            <person name="Bristow J."/>
            <person name="Eisen J.A."/>
            <person name="Markowitz V."/>
            <person name="Hugenholtz P."/>
            <person name="Kyrpides N.C."/>
            <person name="Klenk H.P."/>
        </authorList>
    </citation>
    <scope>NUCLEOTIDE SEQUENCE [LARGE SCALE GENOMIC DNA]</scope>
    <source>
        <strain evidence="2">DSM 21211 / LMG 22137 / NRRL B-23946 / LB-34</strain>
    </source>
</reference>
<name>E8U9T2_DEIML</name>
<proteinExistence type="predicted"/>